<protein>
    <recommendedName>
        <fullName evidence="3">Secreted protein</fullName>
    </recommendedName>
</protein>
<accession>A0ABV0P9W3</accession>
<evidence type="ECO:0000313" key="1">
    <source>
        <dbReference type="EMBL" id="MEQ2180222.1"/>
    </source>
</evidence>
<gene>
    <name evidence="1" type="ORF">GOODEAATRI_033648</name>
</gene>
<dbReference type="EMBL" id="JAHRIO010067203">
    <property type="protein sequence ID" value="MEQ2180222.1"/>
    <property type="molecule type" value="Genomic_DNA"/>
</dbReference>
<organism evidence="1 2">
    <name type="scientific">Goodea atripinnis</name>
    <dbReference type="NCBI Taxonomy" id="208336"/>
    <lineage>
        <taxon>Eukaryota</taxon>
        <taxon>Metazoa</taxon>
        <taxon>Chordata</taxon>
        <taxon>Craniata</taxon>
        <taxon>Vertebrata</taxon>
        <taxon>Euteleostomi</taxon>
        <taxon>Actinopterygii</taxon>
        <taxon>Neopterygii</taxon>
        <taxon>Teleostei</taxon>
        <taxon>Neoteleostei</taxon>
        <taxon>Acanthomorphata</taxon>
        <taxon>Ovalentaria</taxon>
        <taxon>Atherinomorphae</taxon>
        <taxon>Cyprinodontiformes</taxon>
        <taxon>Goodeidae</taxon>
        <taxon>Goodea</taxon>
    </lineage>
</organism>
<proteinExistence type="predicted"/>
<evidence type="ECO:0000313" key="2">
    <source>
        <dbReference type="Proteomes" id="UP001476798"/>
    </source>
</evidence>
<keyword evidence="2" id="KW-1185">Reference proteome</keyword>
<reference evidence="1 2" key="1">
    <citation type="submission" date="2021-06" db="EMBL/GenBank/DDBJ databases">
        <authorList>
            <person name="Palmer J.M."/>
        </authorList>
    </citation>
    <scope>NUCLEOTIDE SEQUENCE [LARGE SCALE GENOMIC DNA]</scope>
    <source>
        <strain evidence="1 2">GA_2019</strain>
        <tissue evidence="1">Muscle</tissue>
    </source>
</reference>
<evidence type="ECO:0008006" key="3">
    <source>
        <dbReference type="Google" id="ProtNLM"/>
    </source>
</evidence>
<sequence length="119" mass="12939">MNTLQCVAWSQVSRPWTFTAVFAAESAAALPLVTESGCPVCAAHLTTAKRAGNKIASKRSDTCLAFKIGFPSDFKKERCFHNAPKSCTTPKEYLESVYIVTVFASANLQASVRAIHLVR</sequence>
<name>A0ABV0P9W3_9TELE</name>
<comment type="caution">
    <text evidence="1">The sequence shown here is derived from an EMBL/GenBank/DDBJ whole genome shotgun (WGS) entry which is preliminary data.</text>
</comment>
<dbReference type="Proteomes" id="UP001476798">
    <property type="component" value="Unassembled WGS sequence"/>
</dbReference>